<feature type="compositionally biased region" description="Low complexity" evidence="1">
    <location>
        <begin position="257"/>
        <end position="270"/>
    </location>
</feature>
<organism evidence="4 5">
    <name type="scientific">Rhodofomes roseus</name>
    <dbReference type="NCBI Taxonomy" id="34475"/>
    <lineage>
        <taxon>Eukaryota</taxon>
        <taxon>Fungi</taxon>
        <taxon>Dikarya</taxon>
        <taxon>Basidiomycota</taxon>
        <taxon>Agaricomycotina</taxon>
        <taxon>Agaricomycetes</taxon>
        <taxon>Polyporales</taxon>
        <taxon>Rhodofomes</taxon>
    </lineage>
</organism>
<evidence type="ECO:0000313" key="4">
    <source>
        <dbReference type="EMBL" id="TFY55126.1"/>
    </source>
</evidence>
<dbReference type="PANTHER" id="PTHR40465:SF1">
    <property type="entry name" value="DUF6534 DOMAIN-CONTAINING PROTEIN"/>
    <property type="match status" value="1"/>
</dbReference>
<dbReference type="AlphaFoldDB" id="A0A4Y9XY86"/>
<feature type="domain" description="DUF6534" evidence="3">
    <location>
        <begin position="140"/>
        <end position="225"/>
    </location>
</feature>
<reference evidence="4 5" key="1">
    <citation type="submission" date="2019-01" db="EMBL/GenBank/DDBJ databases">
        <title>Genome sequencing of the rare red list fungi Fomitopsis rosea.</title>
        <authorList>
            <person name="Buettner E."/>
            <person name="Kellner H."/>
        </authorList>
    </citation>
    <scope>NUCLEOTIDE SEQUENCE [LARGE SCALE GENOMIC DNA]</scope>
    <source>
        <strain evidence="4 5">DSM 105464</strain>
    </source>
</reference>
<keyword evidence="2" id="KW-0812">Transmembrane</keyword>
<gene>
    <name evidence="4" type="ORF">EVJ58_g8443</name>
</gene>
<evidence type="ECO:0000259" key="3">
    <source>
        <dbReference type="Pfam" id="PF20152"/>
    </source>
</evidence>
<evidence type="ECO:0000256" key="1">
    <source>
        <dbReference type="SAM" id="MobiDB-lite"/>
    </source>
</evidence>
<keyword evidence="2" id="KW-0472">Membrane</keyword>
<sequence>MITYAMYFYMVINFADPLIVLRPVWSVWGMIMISVGSSMPAEVSILLSFSSVTEPQQYHCQGNILPSTMEACVSLSPSKTFADFPAVSRKSWILPAFVATLSLYIIVDAFYFAVRGLHINSYLEIHQFSWVLYVGFTFEVIADFVITVAQYLYLRRFRTGIRFTDSVVSVLMLYCVNTGLLTSVCALLCLITYATLPDMYVYFAFYFVLSKLYVNSVLANLNARAIIVETMAPQNVDRGPFGSGQNPLEKTHKQLTSSSSSGAGPSSSNGRAQFSTVIDPVIITMSNLPRQTSALTLEGKEPELHDLA</sequence>
<comment type="caution">
    <text evidence="4">The sequence shown here is derived from an EMBL/GenBank/DDBJ whole genome shotgun (WGS) entry which is preliminary data.</text>
</comment>
<dbReference type="STRING" id="34475.A0A4Y9XY86"/>
<dbReference type="Pfam" id="PF20152">
    <property type="entry name" value="DUF6534"/>
    <property type="match status" value="1"/>
</dbReference>
<dbReference type="InterPro" id="IPR045339">
    <property type="entry name" value="DUF6534"/>
</dbReference>
<evidence type="ECO:0000313" key="5">
    <source>
        <dbReference type="Proteomes" id="UP000298390"/>
    </source>
</evidence>
<feature type="region of interest" description="Disordered" evidence="1">
    <location>
        <begin position="238"/>
        <end position="272"/>
    </location>
</feature>
<feature type="transmembrane region" description="Helical" evidence="2">
    <location>
        <begin position="130"/>
        <end position="154"/>
    </location>
</feature>
<dbReference type="Proteomes" id="UP000298390">
    <property type="component" value="Unassembled WGS sequence"/>
</dbReference>
<feature type="transmembrane region" description="Helical" evidence="2">
    <location>
        <begin position="166"/>
        <end position="194"/>
    </location>
</feature>
<dbReference type="PANTHER" id="PTHR40465">
    <property type="entry name" value="CHROMOSOME 1, WHOLE GENOME SHOTGUN SEQUENCE"/>
    <property type="match status" value="1"/>
</dbReference>
<keyword evidence="2" id="KW-1133">Transmembrane helix</keyword>
<evidence type="ECO:0000256" key="2">
    <source>
        <dbReference type="SAM" id="Phobius"/>
    </source>
</evidence>
<accession>A0A4Y9XY86</accession>
<name>A0A4Y9XY86_9APHY</name>
<dbReference type="EMBL" id="SEKV01000623">
    <property type="protein sequence ID" value="TFY55126.1"/>
    <property type="molecule type" value="Genomic_DNA"/>
</dbReference>
<protein>
    <recommendedName>
        <fullName evidence="3">DUF6534 domain-containing protein</fullName>
    </recommendedName>
</protein>
<feature type="transmembrane region" description="Helical" evidence="2">
    <location>
        <begin position="200"/>
        <end position="221"/>
    </location>
</feature>
<proteinExistence type="predicted"/>
<feature type="transmembrane region" description="Helical" evidence="2">
    <location>
        <begin position="92"/>
        <end position="114"/>
    </location>
</feature>